<comment type="subcellular location">
    <subcellularLocation>
        <location evidence="1">Cell membrane</location>
        <topology evidence="1">Multi-pass membrane protein</topology>
    </subcellularLocation>
</comment>
<feature type="transmembrane region" description="Helical" evidence="7">
    <location>
        <begin position="69"/>
        <end position="91"/>
    </location>
</feature>
<accession>A0A3D0WCW4</accession>
<comment type="caution">
    <text evidence="9">The sequence shown here is derived from an EMBL/GenBank/DDBJ whole genome shotgun (WGS) entry which is preliminary data.</text>
</comment>
<sequence length="440" mass="46895">MAEAVAHSNTLERDARALHADEHVRPGEIAIGVIIGRTSEFFDFFVYAIASVIVFPELIFPFADRVTATLLSFALFPLAFVARPIGTQIFMAIDRRHGRGTKLTIALFLLGTSTVSVGFLPSYQAAGIWAAVILAILRIGQGIALGGAWDGLSSLLALNAPDGKRGWWAMVPQLGAPLGLLVASGLFAFLLGTIGPKDFFAWGWRYPFFVAFALNVVALFARLRMVVTAEYADLFKTRELTPSRVAPTIKAQWRNIVIGAFAPLASFALFHMVTVFPLSWVYVYTGESITRFLVIEMVGAGFGLASIVASGWLADRIGRRSVLGYTAAAIAVFSGFAPQLLRGGAVGESVFMISGFILLGLAFGQSSGAVTSNFPKRARYTGAALTSDLAWLFGAGFAPLAALALTHYFGLAAAGGYLLSGAIGTLVALGLNKELARRLD</sequence>
<keyword evidence="2" id="KW-0813">Transport</keyword>
<dbReference type="Proteomes" id="UP000262699">
    <property type="component" value="Unassembled WGS sequence"/>
</dbReference>
<proteinExistence type="predicted"/>
<feature type="transmembrane region" description="Helical" evidence="7">
    <location>
        <begin position="350"/>
        <end position="370"/>
    </location>
</feature>
<reference evidence="9 10" key="1">
    <citation type="journal article" date="2018" name="Nat. Biotechnol.">
        <title>A standardized bacterial taxonomy based on genome phylogeny substantially revises the tree of life.</title>
        <authorList>
            <person name="Parks D.H."/>
            <person name="Chuvochina M."/>
            <person name="Waite D.W."/>
            <person name="Rinke C."/>
            <person name="Skarshewski A."/>
            <person name="Chaumeil P.A."/>
            <person name="Hugenholtz P."/>
        </authorList>
    </citation>
    <scope>NUCLEOTIDE SEQUENCE [LARGE SCALE GENOMIC DNA]</scope>
    <source>
        <strain evidence="9">UBA9015</strain>
    </source>
</reference>
<dbReference type="PANTHER" id="PTHR43045">
    <property type="entry name" value="SHIKIMATE TRANSPORTER"/>
    <property type="match status" value="1"/>
</dbReference>
<feature type="transmembrane region" description="Helical" evidence="7">
    <location>
        <begin position="408"/>
        <end position="431"/>
    </location>
</feature>
<name>A0A3D0WCW4_9SPHN</name>
<feature type="transmembrane region" description="Helical" evidence="7">
    <location>
        <begin position="292"/>
        <end position="314"/>
    </location>
</feature>
<keyword evidence="6 7" id="KW-0472">Membrane</keyword>
<evidence type="ECO:0000313" key="10">
    <source>
        <dbReference type="Proteomes" id="UP000262699"/>
    </source>
</evidence>
<evidence type="ECO:0000256" key="6">
    <source>
        <dbReference type="ARBA" id="ARBA00023136"/>
    </source>
</evidence>
<evidence type="ECO:0000256" key="2">
    <source>
        <dbReference type="ARBA" id="ARBA00022448"/>
    </source>
</evidence>
<evidence type="ECO:0000313" key="9">
    <source>
        <dbReference type="EMBL" id="HCB76585.1"/>
    </source>
</evidence>
<feature type="transmembrane region" description="Helical" evidence="7">
    <location>
        <begin position="256"/>
        <end position="280"/>
    </location>
</feature>
<dbReference type="SUPFAM" id="SSF103473">
    <property type="entry name" value="MFS general substrate transporter"/>
    <property type="match status" value="1"/>
</dbReference>
<dbReference type="InterPro" id="IPR036259">
    <property type="entry name" value="MFS_trans_sf"/>
</dbReference>
<dbReference type="PROSITE" id="PS00216">
    <property type="entry name" value="SUGAR_TRANSPORT_1"/>
    <property type="match status" value="1"/>
</dbReference>
<gene>
    <name evidence="9" type="ORF">DEP91_10510</name>
</gene>
<feature type="transmembrane region" description="Helical" evidence="7">
    <location>
        <begin position="321"/>
        <end position="338"/>
    </location>
</feature>
<feature type="transmembrane region" description="Helical" evidence="7">
    <location>
        <begin position="126"/>
        <end position="146"/>
    </location>
</feature>
<evidence type="ECO:0000259" key="8">
    <source>
        <dbReference type="PROSITE" id="PS50850"/>
    </source>
</evidence>
<evidence type="ECO:0000256" key="7">
    <source>
        <dbReference type="SAM" id="Phobius"/>
    </source>
</evidence>
<keyword evidence="5 7" id="KW-1133">Transmembrane helix</keyword>
<protein>
    <submittedName>
        <fullName evidence="9">MFS transporter</fullName>
    </submittedName>
</protein>
<feature type="transmembrane region" description="Helical" evidence="7">
    <location>
        <begin position="167"/>
        <end position="191"/>
    </location>
</feature>
<organism evidence="9 10">
    <name type="scientific">Sphingomonas bacterium</name>
    <dbReference type="NCBI Taxonomy" id="1895847"/>
    <lineage>
        <taxon>Bacteria</taxon>
        <taxon>Pseudomonadati</taxon>
        <taxon>Pseudomonadota</taxon>
        <taxon>Alphaproteobacteria</taxon>
        <taxon>Sphingomonadales</taxon>
        <taxon>Sphingomonadaceae</taxon>
        <taxon>Sphingomonas</taxon>
    </lineage>
</organism>
<evidence type="ECO:0000256" key="3">
    <source>
        <dbReference type="ARBA" id="ARBA00022475"/>
    </source>
</evidence>
<dbReference type="InterPro" id="IPR005829">
    <property type="entry name" value="Sugar_transporter_CS"/>
</dbReference>
<evidence type="ECO:0000256" key="4">
    <source>
        <dbReference type="ARBA" id="ARBA00022692"/>
    </source>
</evidence>
<dbReference type="AlphaFoldDB" id="A0A3D0WCW4"/>
<dbReference type="EMBL" id="DOYJ01000293">
    <property type="protein sequence ID" value="HCB76585.1"/>
    <property type="molecule type" value="Genomic_DNA"/>
</dbReference>
<dbReference type="PROSITE" id="PS50850">
    <property type="entry name" value="MFS"/>
    <property type="match status" value="1"/>
</dbReference>
<evidence type="ECO:0000256" key="1">
    <source>
        <dbReference type="ARBA" id="ARBA00004651"/>
    </source>
</evidence>
<dbReference type="GO" id="GO:0022857">
    <property type="term" value="F:transmembrane transporter activity"/>
    <property type="evidence" value="ECO:0007669"/>
    <property type="project" value="InterPro"/>
</dbReference>
<feature type="transmembrane region" description="Helical" evidence="7">
    <location>
        <begin position="203"/>
        <end position="221"/>
    </location>
</feature>
<feature type="transmembrane region" description="Helical" evidence="7">
    <location>
        <begin position="103"/>
        <end position="120"/>
    </location>
</feature>
<dbReference type="InterPro" id="IPR020846">
    <property type="entry name" value="MFS_dom"/>
</dbReference>
<feature type="transmembrane region" description="Helical" evidence="7">
    <location>
        <begin position="382"/>
        <end position="402"/>
    </location>
</feature>
<keyword evidence="3" id="KW-1003">Cell membrane</keyword>
<dbReference type="Gene3D" id="1.20.1250.20">
    <property type="entry name" value="MFS general substrate transporter like domains"/>
    <property type="match status" value="2"/>
</dbReference>
<dbReference type="GO" id="GO:0005886">
    <property type="term" value="C:plasma membrane"/>
    <property type="evidence" value="ECO:0007669"/>
    <property type="project" value="UniProtKB-SubCell"/>
</dbReference>
<dbReference type="InterPro" id="IPR011701">
    <property type="entry name" value="MFS"/>
</dbReference>
<feature type="transmembrane region" description="Helical" evidence="7">
    <location>
        <begin position="44"/>
        <end position="63"/>
    </location>
</feature>
<evidence type="ECO:0000256" key="5">
    <source>
        <dbReference type="ARBA" id="ARBA00022989"/>
    </source>
</evidence>
<keyword evidence="4 7" id="KW-0812">Transmembrane</keyword>
<dbReference type="Pfam" id="PF07690">
    <property type="entry name" value="MFS_1"/>
    <property type="match status" value="1"/>
</dbReference>
<dbReference type="PANTHER" id="PTHR43045:SF2">
    <property type="entry name" value="INNER MEMBRANE METABOLITE TRANSPORT PROTEIN YHJE"/>
    <property type="match status" value="1"/>
</dbReference>
<feature type="domain" description="Major facilitator superfamily (MFS) profile" evidence="8">
    <location>
        <begin position="29"/>
        <end position="439"/>
    </location>
</feature>